<evidence type="ECO:0000256" key="3">
    <source>
        <dbReference type="ARBA" id="ARBA00043812"/>
    </source>
</evidence>
<dbReference type="AlphaFoldDB" id="A0A2A4EWZ8"/>
<dbReference type="SMART" id="SM00822">
    <property type="entry name" value="PKS_KR"/>
    <property type="match status" value="1"/>
</dbReference>
<comment type="function">
    <text evidence="9">NADP-dependent dehydrogenase with broad substrate specificity acting on 3-hydroxy acids. Catalyzes the NADP-dependent oxidation of L-allo-threonine to L-2-amino-3-keto-butyrate, which is spontaneously decarboxylated into aminoacetone. Also acts on D-threonine, L-serine, D-serine, D-3-hydroxyisobutyrate, L-3-hydroxyisobutyrate, D-glycerate and L-glycerate. Able to catalyze the reduction of the malonic semialdehyde to 3-hydroxypropionic acid. YdfG is apparently supplementing RutE, the presumed malonic semialdehyde reductase involved in pyrimidine degradation since both are able to detoxify malonic semialdehyde.</text>
</comment>
<feature type="domain" description="Ketoreductase" evidence="12">
    <location>
        <begin position="13"/>
        <end position="196"/>
    </location>
</feature>
<dbReference type="InterPro" id="IPR002347">
    <property type="entry name" value="SDR_fam"/>
</dbReference>
<dbReference type="EC" id="1.1.1.298" evidence="4"/>
<dbReference type="PRINTS" id="PR00081">
    <property type="entry name" value="GDHRDH"/>
</dbReference>
<protein>
    <recommendedName>
        <fullName evidence="6">NADP-dependent 3-hydroxy acid dehydrogenase YdfG</fullName>
        <ecNumber evidence="4">1.1.1.298</ecNumber>
        <ecNumber evidence="5">1.1.1.381</ecNumber>
    </recommendedName>
    <alternativeName>
        <fullName evidence="8">L-allo-threonine dehydrogenase</fullName>
    </alternativeName>
    <alternativeName>
        <fullName evidence="7">Malonic semialdehyde reductase</fullName>
    </alternativeName>
</protein>
<dbReference type="Proteomes" id="UP000218022">
    <property type="component" value="Unassembled WGS sequence"/>
</dbReference>
<dbReference type="InterPro" id="IPR036291">
    <property type="entry name" value="NAD(P)-bd_dom_sf"/>
</dbReference>
<comment type="catalytic activity">
    <reaction evidence="10">
        <text>3-hydroxypropanoate + NADP(+) = 3-oxopropanoate + NADPH + H(+)</text>
        <dbReference type="Rhea" id="RHEA:26438"/>
        <dbReference type="ChEBI" id="CHEBI:15378"/>
        <dbReference type="ChEBI" id="CHEBI:16510"/>
        <dbReference type="ChEBI" id="CHEBI:33190"/>
        <dbReference type="ChEBI" id="CHEBI:57783"/>
        <dbReference type="ChEBI" id="CHEBI:58349"/>
        <dbReference type="EC" id="1.1.1.298"/>
    </reaction>
</comment>
<gene>
    <name evidence="13" type="ORF">BWP39_12730</name>
</gene>
<evidence type="ECO:0000256" key="1">
    <source>
        <dbReference type="ARBA" id="ARBA00006484"/>
    </source>
</evidence>
<evidence type="ECO:0000256" key="5">
    <source>
        <dbReference type="ARBA" id="ARBA00044059"/>
    </source>
</evidence>
<dbReference type="EC" id="1.1.1.381" evidence="5"/>
<dbReference type="RefSeq" id="WP_096722510.1">
    <property type="nucleotide sequence ID" value="NZ_MTZV01000004.1"/>
</dbReference>
<evidence type="ECO:0000256" key="4">
    <source>
        <dbReference type="ARBA" id="ARBA00044050"/>
    </source>
</evidence>
<dbReference type="PANTHER" id="PTHR43086">
    <property type="entry name" value="VERY-LONG-CHAIN 3-OXOOACYL-COA REDUCTASE"/>
    <property type="match status" value="1"/>
</dbReference>
<evidence type="ECO:0000256" key="8">
    <source>
        <dbReference type="ARBA" id="ARBA00044349"/>
    </source>
</evidence>
<dbReference type="OrthoDB" id="9810734at2"/>
<dbReference type="PIRSF" id="PIRSF000126">
    <property type="entry name" value="11-beta-HSD1"/>
    <property type="match status" value="1"/>
</dbReference>
<name>A0A2A4EWZ8_9BURK</name>
<evidence type="ECO:0000256" key="7">
    <source>
        <dbReference type="ARBA" id="ARBA00044271"/>
    </source>
</evidence>
<dbReference type="GO" id="GO:0035527">
    <property type="term" value="F:3-hydroxypropionate dehydrogenase (NADP+) activity"/>
    <property type="evidence" value="ECO:0007669"/>
    <property type="project" value="UniProtKB-EC"/>
</dbReference>
<evidence type="ECO:0000256" key="6">
    <source>
        <dbReference type="ARBA" id="ARBA00044065"/>
    </source>
</evidence>
<dbReference type="PRINTS" id="PR00080">
    <property type="entry name" value="SDRFAMILY"/>
</dbReference>
<dbReference type="PROSITE" id="PS00061">
    <property type="entry name" value="ADH_SHORT"/>
    <property type="match status" value="1"/>
</dbReference>
<dbReference type="PANTHER" id="PTHR43086:SF3">
    <property type="entry name" value="NADP-DEPENDENT 3-HYDROXY ACID DEHYDROGENASE YDFG"/>
    <property type="match status" value="1"/>
</dbReference>
<dbReference type="Gene3D" id="3.40.50.720">
    <property type="entry name" value="NAD(P)-binding Rossmann-like Domain"/>
    <property type="match status" value="1"/>
</dbReference>
<dbReference type="EMBL" id="MTZV01000004">
    <property type="protein sequence ID" value="PCE25385.1"/>
    <property type="molecule type" value="Genomic_DNA"/>
</dbReference>
<accession>A0A2A4EWZ8</accession>
<reference evidence="13 14" key="1">
    <citation type="submission" date="2017-01" db="EMBL/GenBank/DDBJ databases">
        <title>Whole-Genome Shotgun Sequencing of Two beta-Proteobacterial Species in Search of the Bulgecin Biosynthetic Cluster.</title>
        <authorList>
            <person name="Horsman M.E."/>
            <person name="Marous D.R."/>
            <person name="Li R."/>
            <person name="Oliver R.A."/>
            <person name="Byun B."/>
            <person name="Emrich S.J."/>
            <person name="Boggess B."/>
            <person name="Townsend C.A."/>
            <person name="Mobashery S."/>
        </authorList>
    </citation>
    <scope>NUCLEOTIDE SEQUENCE [LARGE SCALE GENOMIC DNA]</scope>
    <source>
        <strain evidence="13 14">ATCC 31363</strain>
    </source>
</reference>
<evidence type="ECO:0000259" key="12">
    <source>
        <dbReference type="SMART" id="SM00822"/>
    </source>
</evidence>
<dbReference type="CDD" id="cd05233">
    <property type="entry name" value="SDR_c"/>
    <property type="match status" value="1"/>
</dbReference>
<evidence type="ECO:0000313" key="14">
    <source>
        <dbReference type="Proteomes" id="UP000218022"/>
    </source>
</evidence>
<comment type="caution">
    <text evidence="13">The sequence shown here is derived from an EMBL/GenBank/DDBJ whole genome shotgun (WGS) entry which is preliminary data.</text>
</comment>
<comment type="similarity">
    <text evidence="1 11">Belongs to the short-chain dehydrogenases/reductases (SDR) family.</text>
</comment>
<comment type="catalytic activity">
    <reaction evidence="3">
        <text>L-allo-threonine + NADP(+) = aminoacetone + CO2 + NADPH</text>
        <dbReference type="Rhea" id="RHEA:43524"/>
        <dbReference type="ChEBI" id="CHEBI:16526"/>
        <dbReference type="ChEBI" id="CHEBI:57783"/>
        <dbReference type="ChEBI" id="CHEBI:58320"/>
        <dbReference type="ChEBI" id="CHEBI:58349"/>
        <dbReference type="ChEBI" id="CHEBI:58585"/>
        <dbReference type="EC" id="1.1.1.381"/>
    </reaction>
</comment>
<keyword evidence="2" id="KW-0560">Oxidoreductase</keyword>
<sequence>MSTAINNTTQHLGTALITGASSGIGAVYADRLARRGYDLILVARNRERLDTLASRLTDATGRSIEVVAADLGKREDVRRIEEILRTDSSITLLVNNAGIGGAAPLLDSNADQMEAMIDLNVTALTRLTYAVAPKFVARGAGAIVNIASIVAVAPEVLNGVYGGTKAFVLAFSQSLHHELGAKGVRVQAVLPGATRTEFWDVAGHPVDNLPQDIVMSAGDLVDAALAGFDQGELATVPSLPELADWTAFESARAALAPNLSHSKPAARYGLHAA</sequence>
<evidence type="ECO:0000256" key="9">
    <source>
        <dbReference type="ARBA" id="ARBA00045650"/>
    </source>
</evidence>
<evidence type="ECO:0000313" key="13">
    <source>
        <dbReference type="EMBL" id="PCE25385.1"/>
    </source>
</evidence>
<evidence type="ECO:0000256" key="2">
    <source>
        <dbReference type="ARBA" id="ARBA00023002"/>
    </source>
</evidence>
<dbReference type="SUPFAM" id="SSF51735">
    <property type="entry name" value="NAD(P)-binding Rossmann-fold domains"/>
    <property type="match status" value="1"/>
</dbReference>
<proteinExistence type="inferred from homology"/>
<dbReference type="InterPro" id="IPR020904">
    <property type="entry name" value="Sc_DH/Rdtase_CS"/>
</dbReference>
<dbReference type="Pfam" id="PF00106">
    <property type="entry name" value="adh_short"/>
    <property type="match status" value="1"/>
</dbReference>
<organism evidence="13 14">
    <name type="scientific">Paraburkholderia acidicola</name>
    <dbReference type="NCBI Taxonomy" id="1912599"/>
    <lineage>
        <taxon>Bacteria</taxon>
        <taxon>Pseudomonadati</taxon>
        <taxon>Pseudomonadota</taxon>
        <taxon>Betaproteobacteria</taxon>
        <taxon>Burkholderiales</taxon>
        <taxon>Burkholderiaceae</taxon>
        <taxon>Paraburkholderia</taxon>
    </lineage>
</organism>
<evidence type="ECO:0000256" key="11">
    <source>
        <dbReference type="RuleBase" id="RU000363"/>
    </source>
</evidence>
<dbReference type="InterPro" id="IPR057326">
    <property type="entry name" value="KR_dom"/>
</dbReference>
<evidence type="ECO:0000256" key="10">
    <source>
        <dbReference type="ARBA" id="ARBA00047274"/>
    </source>
</evidence>